<dbReference type="SUPFAM" id="SSF111369">
    <property type="entry name" value="HlyD-like secretion proteins"/>
    <property type="match status" value="1"/>
</dbReference>
<organism evidence="6 7">
    <name type="scientific">Blastochloris tepida</name>
    <dbReference type="NCBI Taxonomy" id="2233851"/>
    <lineage>
        <taxon>Bacteria</taxon>
        <taxon>Pseudomonadati</taxon>
        <taxon>Pseudomonadota</taxon>
        <taxon>Alphaproteobacteria</taxon>
        <taxon>Hyphomicrobiales</taxon>
        <taxon>Blastochloridaceae</taxon>
        <taxon>Blastochloris</taxon>
    </lineage>
</organism>
<feature type="domain" description="YknX-like C-terminal permuted SH3-like" evidence="5">
    <location>
        <begin position="302"/>
        <end position="368"/>
    </location>
</feature>
<dbReference type="Gene3D" id="2.40.50.100">
    <property type="match status" value="1"/>
</dbReference>
<dbReference type="EMBL" id="AP018907">
    <property type="protein sequence ID" value="BBF93888.1"/>
    <property type="molecule type" value="Genomic_DNA"/>
</dbReference>
<dbReference type="RefSeq" id="WP_244599987.1">
    <property type="nucleotide sequence ID" value="NZ_AP018907.1"/>
</dbReference>
<dbReference type="PANTHER" id="PTHR30158:SF3">
    <property type="entry name" value="MULTIDRUG EFFLUX PUMP SUBUNIT ACRA-RELATED"/>
    <property type="match status" value="1"/>
</dbReference>
<dbReference type="AlphaFoldDB" id="A0A348G2V5"/>
<keyword evidence="7" id="KW-1185">Reference proteome</keyword>
<dbReference type="PANTHER" id="PTHR30158">
    <property type="entry name" value="ACRA/E-RELATED COMPONENT OF DRUG EFFLUX TRANSPORTER"/>
    <property type="match status" value="1"/>
</dbReference>
<evidence type="ECO:0000313" key="7">
    <source>
        <dbReference type="Proteomes" id="UP000266934"/>
    </source>
</evidence>
<dbReference type="InterPro" id="IPR058637">
    <property type="entry name" value="YknX-like_C"/>
</dbReference>
<dbReference type="GO" id="GO:0005886">
    <property type="term" value="C:plasma membrane"/>
    <property type="evidence" value="ECO:0007669"/>
    <property type="project" value="TreeGrafter"/>
</dbReference>
<dbReference type="Pfam" id="PF25989">
    <property type="entry name" value="YknX_C"/>
    <property type="match status" value="1"/>
</dbReference>
<feature type="signal peptide" evidence="2">
    <location>
        <begin position="1"/>
        <end position="21"/>
    </location>
</feature>
<dbReference type="Pfam" id="PF25917">
    <property type="entry name" value="BSH_RND"/>
    <property type="match status" value="1"/>
</dbReference>
<sequence>MRRLCITLLMCALAMPAPVQAKDQGKGQAQAQAQTATEVPVGVVRAELKPVAQQAGFVGRIEATDRVDVRARVKGFLEEVRFKEGDFIKTGDPLYTIEKGQFQAAVEQAQGALERAKAALTLAGLQRARAEDLYAKKVGTEVARDQTVAEEESAKGAVLSAQADLANANINLGYTDITSPITGKIGRTIITKGNVVGPDSGVLTTIVSQDPMYITFPVSQRDFLRAAERGGKPDLQGIKVLIRFADGKLYDQVGQINFVNVTVDRTTDTVLLRASIPNPRGALIDGQFVQVELQAAKPEEQVVVPQAALIADQQGLYVFIVQDGKAEVRRIKAGSEVGSDVVISEGLKPGELVVVQGLQGLRPGAPVRATPVQPVGRS</sequence>
<dbReference type="Pfam" id="PF25944">
    <property type="entry name" value="Beta-barrel_RND"/>
    <property type="match status" value="1"/>
</dbReference>
<name>A0A348G2V5_9HYPH</name>
<dbReference type="InterPro" id="IPR006143">
    <property type="entry name" value="RND_pump_MFP"/>
</dbReference>
<dbReference type="GO" id="GO:0022857">
    <property type="term" value="F:transmembrane transporter activity"/>
    <property type="evidence" value="ECO:0007669"/>
    <property type="project" value="InterPro"/>
</dbReference>
<dbReference type="Gene3D" id="1.10.287.470">
    <property type="entry name" value="Helix hairpin bin"/>
    <property type="match status" value="1"/>
</dbReference>
<dbReference type="GO" id="GO:0030313">
    <property type="term" value="C:cell envelope"/>
    <property type="evidence" value="ECO:0007669"/>
    <property type="project" value="UniProtKB-SubCell"/>
</dbReference>
<feature type="domain" description="Multidrug resistance protein MdtA-like barrel-sandwich hybrid" evidence="3">
    <location>
        <begin position="66"/>
        <end position="196"/>
    </location>
</feature>
<dbReference type="Proteomes" id="UP000266934">
    <property type="component" value="Chromosome"/>
</dbReference>
<protein>
    <submittedName>
        <fullName evidence="6">RND transporter MFP subunit</fullName>
    </submittedName>
</protein>
<evidence type="ECO:0000259" key="3">
    <source>
        <dbReference type="Pfam" id="PF25917"/>
    </source>
</evidence>
<dbReference type="InterPro" id="IPR058625">
    <property type="entry name" value="MdtA-like_BSH"/>
</dbReference>
<comment type="similarity">
    <text evidence="1">Belongs to the membrane fusion protein (MFP) (TC 8.A.1) family.</text>
</comment>
<dbReference type="InterPro" id="IPR058626">
    <property type="entry name" value="MdtA-like_b-barrel"/>
</dbReference>
<reference evidence="6 7" key="1">
    <citation type="submission" date="2018-08" db="EMBL/GenBank/DDBJ databases">
        <title>Complete genome sequencing of Blastochloris tepida GI.</title>
        <authorList>
            <person name="Tsukatani Y."/>
            <person name="Mori H."/>
        </authorList>
    </citation>
    <scope>NUCLEOTIDE SEQUENCE [LARGE SCALE GENOMIC DNA]</scope>
    <source>
        <strain evidence="6 7">GI</strain>
    </source>
</reference>
<accession>A0A348G2V5</accession>
<evidence type="ECO:0000313" key="6">
    <source>
        <dbReference type="EMBL" id="BBF93888.1"/>
    </source>
</evidence>
<dbReference type="NCBIfam" id="TIGR01730">
    <property type="entry name" value="RND_mfp"/>
    <property type="match status" value="1"/>
</dbReference>
<dbReference type="GO" id="GO:0046677">
    <property type="term" value="P:response to antibiotic"/>
    <property type="evidence" value="ECO:0007669"/>
    <property type="project" value="TreeGrafter"/>
</dbReference>
<dbReference type="Gene3D" id="2.40.420.20">
    <property type="match status" value="1"/>
</dbReference>
<proteinExistence type="inferred from homology"/>
<feature type="domain" description="Multidrug resistance protein MdtA-like beta-barrel" evidence="4">
    <location>
        <begin position="211"/>
        <end position="296"/>
    </location>
</feature>
<evidence type="ECO:0000256" key="1">
    <source>
        <dbReference type="ARBA" id="ARBA00009477"/>
    </source>
</evidence>
<dbReference type="Gene3D" id="2.40.30.170">
    <property type="match status" value="1"/>
</dbReference>
<evidence type="ECO:0000256" key="2">
    <source>
        <dbReference type="SAM" id="SignalP"/>
    </source>
</evidence>
<evidence type="ECO:0000259" key="5">
    <source>
        <dbReference type="Pfam" id="PF25989"/>
    </source>
</evidence>
<feature type="chain" id="PRO_5016608249" evidence="2">
    <location>
        <begin position="22"/>
        <end position="378"/>
    </location>
</feature>
<gene>
    <name evidence="6" type="ORF">BLTE_25730</name>
</gene>
<keyword evidence="2" id="KW-0732">Signal</keyword>
<evidence type="ECO:0000259" key="4">
    <source>
        <dbReference type="Pfam" id="PF25944"/>
    </source>
</evidence>
<dbReference type="KEGG" id="blag:BLTE_25730"/>